<evidence type="ECO:0000256" key="2">
    <source>
        <dbReference type="SAM" id="SignalP"/>
    </source>
</evidence>
<keyword evidence="4" id="KW-1185">Reference proteome</keyword>
<sequence length="144" mass="15421">MLDRRAAMLVLFSCFLFLTTHAQQQPQPAASGNRKSTSELHTARDGHPAGIQASETVIMASRTAAGGEASDAATELADQPDLVGQVSPLLALDHLEHLDLSENELEGPTGHIPKFLGSLKYLNLSGILLSRASTKFSQCMHESK</sequence>
<protein>
    <submittedName>
        <fullName evidence="3">Uncharacterized protein</fullName>
    </submittedName>
</protein>
<dbReference type="InterPro" id="IPR032675">
    <property type="entry name" value="LRR_dom_sf"/>
</dbReference>
<comment type="caution">
    <text evidence="3">The sequence shown here is derived from an EMBL/GenBank/DDBJ whole genome shotgun (WGS) entry which is preliminary data.</text>
</comment>
<feature type="compositionally biased region" description="Basic and acidic residues" evidence="1">
    <location>
        <begin position="36"/>
        <end position="47"/>
    </location>
</feature>
<keyword evidence="2" id="KW-0732">Signal</keyword>
<dbReference type="EMBL" id="CAJGYO010000009">
    <property type="protein sequence ID" value="CAD6255123.1"/>
    <property type="molecule type" value="Genomic_DNA"/>
</dbReference>
<organism evidence="3 4">
    <name type="scientific">Miscanthus lutarioriparius</name>
    <dbReference type="NCBI Taxonomy" id="422564"/>
    <lineage>
        <taxon>Eukaryota</taxon>
        <taxon>Viridiplantae</taxon>
        <taxon>Streptophyta</taxon>
        <taxon>Embryophyta</taxon>
        <taxon>Tracheophyta</taxon>
        <taxon>Spermatophyta</taxon>
        <taxon>Magnoliopsida</taxon>
        <taxon>Liliopsida</taxon>
        <taxon>Poales</taxon>
        <taxon>Poaceae</taxon>
        <taxon>PACMAD clade</taxon>
        <taxon>Panicoideae</taxon>
        <taxon>Andropogonodae</taxon>
        <taxon>Andropogoneae</taxon>
        <taxon>Saccharinae</taxon>
        <taxon>Miscanthus</taxon>
    </lineage>
</organism>
<accession>A0A811Q3U0</accession>
<name>A0A811Q3U0_9POAL</name>
<evidence type="ECO:0000313" key="3">
    <source>
        <dbReference type="EMBL" id="CAD6255123.1"/>
    </source>
</evidence>
<feature type="chain" id="PRO_5032856767" evidence="2">
    <location>
        <begin position="23"/>
        <end position="144"/>
    </location>
</feature>
<evidence type="ECO:0000256" key="1">
    <source>
        <dbReference type="SAM" id="MobiDB-lite"/>
    </source>
</evidence>
<dbReference type="SUPFAM" id="SSF52058">
    <property type="entry name" value="L domain-like"/>
    <property type="match status" value="1"/>
</dbReference>
<reference evidence="3" key="1">
    <citation type="submission" date="2020-10" db="EMBL/GenBank/DDBJ databases">
        <authorList>
            <person name="Han B."/>
            <person name="Lu T."/>
            <person name="Zhao Q."/>
            <person name="Huang X."/>
            <person name="Zhao Y."/>
        </authorList>
    </citation>
    <scope>NUCLEOTIDE SEQUENCE</scope>
</reference>
<evidence type="ECO:0000313" key="4">
    <source>
        <dbReference type="Proteomes" id="UP000604825"/>
    </source>
</evidence>
<proteinExistence type="predicted"/>
<gene>
    <name evidence="3" type="ORF">NCGR_LOCUS38719</name>
</gene>
<dbReference type="AlphaFoldDB" id="A0A811Q3U0"/>
<feature type="signal peptide" evidence="2">
    <location>
        <begin position="1"/>
        <end position="22"/>
    </location>
</feature>
<dbReference type="OrthoDB" id="1600340at2759"/>
<feature type="region of interest" description="Disordered" evidence="1">
    <location>
        <begin position="25"/>
        <end position="54"/>
    </location>
</feature>
<dbReference type="Proteomes" id="UP000604825">
    <property type="component" value="Unassembled WGS sequence"/>
</dbReference>
<dbReference type="Gene3D" id="3.80.10.10">
    <property type="entry name" value="Ribonuclease Inhibitor"/>
    <property type="match status" value="1"/>
</dbReference>